<evidence type="ECO:0000256" key="2">
    <source>
        <dbReference type="ARBA" id="ARBA00022649"/>
    </source>
</evidence>
<keyword evidence="2" id="KW-1277">Toxin-antitoxin system</keyword>
<comment type="similarity">
    <text evidence="1 3">Belongs to the PemK/MazF family.</text>
</comment>
<dbReference type="SUPFAM" id="SSF50118">
    <property type="entry name" value="Cell growth inhibitor/plasmid maintenance toxic component"/>
    <property type="match status" value="1"/>
</dbReference>
<evidence type="ECO:0000313" key="4">
    <source>
        <dbReference type="EMBL" id="UTY40919.1"/>
    </source>
</evidence>
<dbReference type="Proteomes" id="UP001060112">
    <property type="component" value="Chromosome"/>
</dbReference>
<evidence type="ECO:0000256" key="1">
    <source>
        <dbReference type="ARBA" id="ARBA00007521"/>
    </source>
</evidence>
<dbReference type="Pfam" id="PF02452">
    <property type="entry name" value="PemK_toxin"/>
    <property type="match status" value="1"/>
</dbReference>
<dbReference type="PANTHER" id="PTHR33988">
    <property type="entry name" value="ENDORIBONUCLEASE MAZF-RELATED"/>
    <property type="match status" value="1"/>
</dbReference>
<keyword evidence="3" id="KW-0255">Endonuclease</keyword>
<keyword evidence="3" id="KW-0378">Hydrolase</keyword>
<dbReference type="PANTHER" id="PTHR33988:SF2">
    <property type="entry name" value="ENDORIBONUCLEASE MAZF"/>
    <property type="match status" value="1"/>
</dbReference>
<evidence type="ECO:0000256" key="3">
    <source>
        <dbReference type="PIRNR" id="PIRNR033490"/>
    </source>
</evidence>
<dbReference type="Gene3D" id="2.30.30.110">
    <property type="match status" value="1"/>
</dbReference>
<proteinExistence type="inferred from homology"/>
<dbReference type="EMBL" id="CP101620">
    <property type="protein sequence ID" value="UTY40919.1"/>
    <property type="molecule type" value="Genomic_DNA"/>
</dbReference>
<dbReference type="PIRSF" id="PIRSF033490">
    <property type="entry name" value="MazF"/>
    <property type="match status" value="1"/>
</dbReference>
<gene>
    <name evidence="4" type="ORF">NMU03_01275</name>
</gene>
<accession>A0ABY5I977</accession>
<name>A0ABY5I977_9FIRM</name>
<sequence>MKVIHNIERGEIYLANLNPSIGSEQSGIRPVLIIQNDMGNYYSHTTIIATITSNDKHKSKLPTHFFIRSRDALTKDSVVLLEQIRTIDKARLIRKLGKLNGRELNLVDKCMLISLGIYK</sequence>
<evidence type="ECO:0000313" key="5">
    <source>
        <dbReference type="Proteomes" id="UP001060112"/>
    </source>
</evidence>
<protein>
    <recommendedName>
        <fullName evidence="3">mRNA interferase</fullName>
        <ecNumber evidence="3">3.1.-.-</ecNumber>
    </recommendedName>
</protein>
<reference evidence="4" key="1">
    <citation type="submission" date="2022-07" db="EMBL/GenBank/DDBJ databases">
        <title>Faecal culturing of patients with breast cancer.</title>
        <authorList>
            <person name="Teng N.M.Y."/>
            <person name="Kiu R."/>
            <person name="Evans R."/>
            <person name="Baker D.J."/>
            <person name="Zenner C."/>
            <person name="Robinson S.D."/>
            <person name="Hall L.J."/>
        </authorList>
    </citation>
    <scope>NUCLEOTIDE SEQUENCE</scope>
    <source>
        <strain evidence="4">LH1062</strain>
    </source>
</reference>
<comment type="function">
    <text evidence="3">Toxic component of a type II toxin-antitoxin (TA) system.</text>
</comment>
<organism evidence="4 5">
    <name type="scientific">Allocoprobacillus halotolerans</name>
    <dbReference type="NCBI Taxonomy" id="2944914"/>
    <lineage>
        <taxon>Bacteria</taxon>
        <taxon>Bacillati</taxon>
        <taxon>Bacillota</taxon>
        <taxon>Erysipelotrichia</taxon>
        <taxon>Erysipelotrichales</taxon>
        <taxon>Erysipelotrichaceae</taxon>
        <taxon>Allocoprobacillus</taxon>
    </lineage>
</organism>
<dbReference type="InterPro" id="IPR011067">
    <property type="entry name" value="Plasmid_toxin/cell-grow_inhib"/>
</dbReference>
<dbReference type="InterPro" id="IPR003477">
    <property type="entry name" value="PemK-like"/>
</dbReference>
<dbReference type="EC" id="3.1.-.-" evidence="3"/>
<keyword evidence="3" id="KW-0540">Nuclease</keyword>
<keyword evidence="5" id="KW-1185">Reference proteome</keyword>